<comment type="caution">
    <text evidence="1">The sequence shown here is derived from an EMBL/GenBank/DDBJ whole genome shotgun (WGS) entry which is preliminary data.</text>
</comment>
<accession>A0ABT8U9I3</accession>
<reference evidence="1" key="1">
    <citation type="submission" date="2023-07" db="EMBL/GenBank/DDBJ databases">
        <title>Mycolicibacterium sp. nov., a novel bacterial species.</title>
        <authorList>
            <person name="Cao Y."/>
        </authorList>
    </citation>
    <scope>NUCLEOTIDE SEQUENCE</scope>
    <source>
        <strain evidence="1">KC 300</strain>
    </source>
</reference>
<evidence type="ECO:0000313" key="2">
    <source>
        <dbReference type="Proteomes" id="UP001168823"/>
    </source>
</evidence>
<evidence type="ECO:0000313" key="1">
    <source>
        <dbReference type="EMBL" id="MDO3634442.1"/>
    </source>
</evidence>
<dbReference type="RefSeq" id="WP_302912581.1">
    <property type="nucleotide sequence ID" value="NZ_JAUMSQ010000005.1"/>
</dbReference>
<dbReference type="EMBL" id="JAUMSQ010000005">
    <property type="protein sequence ID" value="MDO3634442.1"/>
    <property type="molecule type" value="Genomic_DNA"/>
</dbReference>
<proteinExistence type="predicted"/>
<keyword evidence="2" id="KW-1185">Reference proteome</keyword>
<gene>
    <name evidence="1" type="ORF">Q2100_01625</name>
</gene>
<sequence length="81" mass="9555">MVWKTHFIAAAAFRRRIMDLELDEEDRERTAASARRLADQFKRRHPEFSYEWFYGACGLDHWGELPPEYPNSHGPMKADGD</sequence>
<name>A0ABT8U9I3_9MYCO</name>
<protein>
    <submittedName>
        <fullName evidence="1">Uncharacterized protein</fullName>
    </submittedName>
</protein>
<organism evidence="1 2">
    <name type="scientific">Mycolicibacterium arseniciresistens</name>
    <dbReference type="NCBI Taxonomy" id="3062257"/>
    <lineage>
        <taxon>Bacteria</taxon>
        <taxon>Bacillati</taxon>
        <taxon>Actinomycetota</taxon>
        <taxon>Actinomycetes</taxon>
        <taxon>Mycobacteriales</taxon>
        <taxon>Mycobacteriaceae</taxon>
        <taxon>Mycolicibacterium</taxon>
    </lineage>
</organism>
<dbReference type="Proteomes" id="UP001168823">
    <property type="component" value="Unassembled WGS sequence"/>
</dbReference>